<gene>
    <name evidence="1" type="ORF">AAE02nite_21590</name>
</gene>
<sequence length="157" mass="18010">MADSLLPKVELQLNILLAGGFRDLALYRIKVKKAGKKNDFFLAVQIKANKEAVLLVDKACRKFPDKVLTGLVAHELAHIVQARQCKFYLLWKIRDILSLLSAKLESLEERDADKIGIQRGYGEEILALAKYLRKHYKSYTTEEALTIEEIKALYYQK</sequence>
<dbReference type="OrthoDB" id="1098088at2"/>
<comment type="caution">
    <text evidence="1">The sequence shown here is derived from an EMBL/GenBank/DDBJ whole genome shotgun (WGS) entry which is preliminary data.</text>
</comment>
<dbReference type="EMBL" id="BJYS01000015">
    <property type="protein sequence ID" value="GEO04495.1"/>
    <property type="molecule type" value="Genomic_DNA"/>
</dbReference>
<evidence type="ECO:0000313" key="1">
    <source>
        <dbReference type="EMBL" id="GEO04495.1"/>
    </source>
</evidence>
<evidence type="ECO:0008006" key="3">
    <source>
        <dbReference type="Google" id="ProtNLM"/>
    </source>
</evidence>
<name>A0A512AXP3_9BACT</name>
<dbReference type="RefSeq" id="WP_146897766.1">
    <property type="nucleotide sequence ID" value="NZ_BJYS01000015.1"/>
</dbReference>
<reference evidence="1 2" key="1">
    <citation type="submission" date="2019-07" db="EMBL/GenBank/DDBJ databases">
        <title>Whole genome shotgun sequence of Adhaeribacter aerolatus NBRC 106133.</title>
        <authorList>
            <person name="Hosoyama A."/>
            <person name="Uohara A."/>
            <person name="Ohji S."/>
            <person name="Ichikawa N."/>
        </authorList>
    </citation>
    <scope>NUCLEOTIDE SEQUENCE [LARGE SCALE GENOMIC DNA]</scope>
    <source>
        <strain evidence="1 2">NBRC 106133</strain>
    </source>
</reference>
<evidence type="ECO:0000313" key="2">
    <source>
        <dbReference type="Proteomes" id="UP000321532"/>
    </source>
</evidence>
<accession>A0A512AXP3</accession>
<protein>
    <recommendedName>
        <fullName evidence="3">Peptidase M48 domain-containing protein</fullName>
    </recommendedName>
</protein>
<organism evidence="1 2">
    <name type="scientific">Adhaeribacter aerolatus</name>
    <dbReference type="NCBI Taxonomy" id="670289"/>
    <lineage>
        <taxon>Bacteria</taxon>
        <taxon>Pseudomonadati</taxon>
        <taxon>Bacteroidota</taxon>
        <taxon>Cytophagia</taxon>
        <taxon>Cytophagales</taxon>
        <taxon>Hymenobacteraceae</taxon>
        <taxon>Adhaeribacter</taxon>
    </lineage>
</organism>
<dbReference type="AlphaFoldDB" id="A0A512AXP3"/>
<proteinExistence type="predicted"/>
<keyword evidence="2" id="KW-1185">Reference proteome</keyword>
<dbReference type="Proteomes" id="UP000321532">
    <property type="component" value="Unassembled WGS sequence"/>
</dbReference>